<evidence type="ECO:0000313" key="2">
    <source>
        <dbReference type="Proteomes" id="UP000823399"/>
    </source>
</evidence>
<proteinExistence type="predicted"/>
<organism evidence="1 2">
    <name type="scientific">Suillus discolor</name>
    <dbReference type="NCBI Taxonomy" id="1912936"/>
    <lineage>
        <taxon>Eukaryota</taxon>
        <taxon>Fungi</taxon>
        <taxon>Dikarya</taxon>
        <taxon>Basidiomycota</taxon>
        <taxon>Agaricomycotina</taxon>
        <taxon>Agaricomycetes</taxon>
        <taxon>Agaricomycetidae</taxon>
        <taxon>Boletales</taxon>
        <taxon>Suillineae</taxon>
        <taxon>Suillaceae</taxon>
        <taxon>Suillus</taxon>
    </lineage>
</organism>
<sequence length="205" mass="23019">MYLPTRLDDAHTDSFKFRHATTRPAFRDSAEDSTRAQHFPMDMSTNELCESLLYATAPDSMCPCSGYMLEANVQLEHKHRYHDMQPVRPGKPEYLYDQNISRMVPLNDAACFDGVAVAVLIQQHQKKSLRLREIVQEPAALSTPDHDPGIEMQTAGLDDEDTGLSTEAVTQPRFPLQFTPSLQGIHIPRCRALPFTSSSRKGCAI</sequence>
<gene>
    <name evidence="1" type="ORF">F5147DRAFT_762434</name>
</gene>
<dbReference type="RefSeq" id="XP_041290293.1">
    <property type="nucleotide sequence ID" value="XM_041440587.1"/>
</dbReference>
<evidence type="ECO:0000313" key="1">
    <source>
        <dbReference type="EMBL" id="KAG2102826.1"/>
    </source>
</evidence>
<reference evidence="1" key="1">
    <citation type="journal article" date="2020" name="New Phytol.">
        <title>Comparative genomics reveals dynamic genome evolution in host specialist ectomycorrhizal fungi.</title>
        <authorList>
            <person name="Lofgren L.A."/>
            <person name="Nguyen N.H."/>
            <person name="Vilgalys R."/>
            <person name="Ruytinx J."/>
            <person name="Liao H.L."/>
            <person name="Branco S."/>
            <person name="Kuo A."/>
            <person name="LaButti K."/>
            <person name="Lipzen A."/>
            <person name="Andreopoulos W."/>
            <person name="Pangilinan J."/>
            <person name="Riley R."/>
            <person name="Hundley H."/>
            <person name="Na H."/>
            <person name="Barry K."/>
            <person name="Grigoriev I.V."/>
            <person name="Stajich J.E."/>
            <person name="Kennedy P.G."/>
        </authorList>
    </citation>
    <scope>NUCLEOTIDE SEQUENCE</scope>
    <source>
        <strain evidence="1">FC423</strain>
    </source>
</reference>
<dbReference type="OrthoDB" id="2689353at2759"/>
<dbReference type="AlphaFoldDB" id="A0A9P7JRZ8"/>
<accession>A0A9P7JRZ8</accession>
<name>A0A9P7JRZ8_9AGAM</name>
<dbReference type="EMBL" id="JABBWM010000046">
    <property type="protein sequence ID" value="KAG2102826.1"/>
    <property type="molecule type" value="Genomic_DNA"/>
</dbReference>
<comment type="caution">
    <text evidence="1">The sequence shown here is derived from an EMBL/GenBank/DDBJ whole genome shotgun (WGS) entry which is preliminary data.</text>
</comment>
<protein>
    <submittedName>
        <fullName evidence="1">Uncharacterized protein</fullName>
    </submittedName>
</protein>
<dbReference type="Proteomes" id="UP000823399">
    <property type="component" value="Unassembled WGS sequence"/>
</dbReference>
<dbReference type="GeneID" id="64702846"/>
<keyword evidence="2" id="KW-1185">Reference proteome</keyword>